<dbReference type="Proteomes" id="UP000185544">
    <property type="component" value="Chromosome"/>
</dbReference>
<dbReference type="GO" id="GO:0036430">
    <property type="term" value="F:CMP kinase activity"/>
    <property type="evidence" value="ECO:0007669"/>
    <property type="project" value="RHEA"/>
</dbReference>
<evidence type="ECO:0000256" key="7">
    <source>
        <dbReference type="ARBA" id="ARBA00048478"/>
    </source>
</evidence>
<dbReference type="InterPro" id="IPR011994">
    <property type="entry name" value="Cytidylate_kinase_dom"/>
</dbReference>
<feature type="domain" description="Cytidylate kinase" evidence="9">
    <location>
        <begin position="18"/>
        <end position="238"/>
    </location>
</feature>
<evidence type="ECO:0000256" key="2">
    <source>
        <dbReference type="ARBA" id="ARBA00022679"/>
    </source>
</evidence>
<dbReference type="GO" id="GO:0005737">
    <property type="term" value="C:cytoplasm"/>
    <property type="evidence" value="ECO:0007669"/>
    <property type="project" value="UniProtKB-SubCell"/>
</dbReference>
<dbReference type="EMBL" id="CP016908">
    <property type="protein sequence ID" value="APS00115.1"/>
    <property type="molecule type" value="Genomic_DNA"/>
</dbReference>
<dbReference type="SUPFAM" id="SSF52540">
    <property type="entry name" value="P-loop containing nucleoside triphosphate hydrolases"/>
    <property type="match status" value="1"/>
</dbReference>
<keyword evidence="4 8" id="KW-0418">Kinase</keyword>
<dbReference type="Gene3D" id="3.40.50.300">
    <property type="entry name" value="P-loop containing nucleotide triphosphate hydrolases"/>
    <property type="match status" value="1"/>
</dbReference>
<dbReference type="GO" id="GO:0005524">
    <property type="term" value="F:ATP binding"/>
    <property type="evidence" value="ECO:0007669"/>
    <property type="project" value="UniProtKB-UniRule"/>
</dbReference>
<dbReference type="STRING" id="1882918.BCY86_05035"/>
<evidence type="ECO:0000256" key="8">
    <source>
        <dbReference type="HAMAP-Rule" id="MF_00238"/>
    </source>
</evidence>
<proteinExistence type="inferred from homology"/>
<dbReference type="AlphaFoldDB" id="A0A1L6MXF6"/>
<dbReference type="EC" id="2.7.4.25" evidence="8"/>
<dbReference type="Pfam" id="PF02224">
    <property type="entry name" value="Cytidylate_kin"/>
    <property type="match status" value="1"/>
</dbReference>
<evidence type="ECO:0000313" key="11">
    <source>
        <dbReference type="Proteomes" id="UP000185544"/>
    </source>
</evidence>
<keyword evidence="5 8" id="KW-0067">ATP-binding</keyword>
<dbReference type="InterPro" id="IPR027417">
    <property type="entry name" value="P-loop_NTPase"/>
</dbReference>
<dbReference type="HAMAP" id="MF_00238">
    <property type="entry name" value="Cytidyl_kinase_type1"/>
    <property type="match status" value="1"/>
</dbReference>
<keyword evidence="2 8" id="KW-0808">Transferase</keyword>
<dbReference type="GO" id="GO:0006220">
    <property type="term" value="P:pyrimidine nucleotide metabolic process"/>
    <property type="evidence" value="ECO:0007669"/>
    <property type="project" value="UniProtKB-UniRule"/>
</dbReference>
<name>A0A1L6MXF6_9BACT</name>
<evidence type="ECO:0000256" key="1">
    <source>
        <dbReference type="ARBA" id="ARBA00009427"/>
    </source>
</evidence>
<evidence type="ECO:0000256" key="6">
    <source>
        <dbReference type="ARBA" id="ARBA00047615"/>
    </source>
</evidence>
<keyword evidence="3 8" id="KW-0547">Nucleotide-binding</keyword>
<comment type="similarity">
    <text evidence="1 8">Belongs to the cytidylate kinase family. Type 1 subfamily.</text>
</comment>
<dbReference type="CDD" id="cd02020">
    <property type="entry name" value="CMPK"/>
    <property type="match status" value="1"/>
</dbReference>
<accession>A0A1L6MXF6</accession>
<dbReference type="KEGG" id="pabo:BCY86_05035"/>
<evidence type="ECO:0000256" key="5">
    <source>
        <dbReference type="ARBA" id="ARBA00022840"/>
    </source>
</evidence>
<feature type="binding site" evidence="8">
    <location>
        <begin position="22"/>
        <end position="30"/>
    </location>
    <ligand>
        <name>ATP</name>
        <dbReference type="ChEBI" id="CHEBI:30616"/>
    </ligand>
</feature>
<comment type="catalytic activity">
    <reaction evidence="7 8">
        <text>CMP + ATP = CDP + ADP</text>
        <dbReference type="Rhea" id="RHEA:11600"/>
        <dbReference type="ChEBI" id="CHEBI:30616"/>
        <dbReference type="ChEBI" id="CHEBI:58069"/>
        <dbReference type="ChEBI" id="CHEBI:60377"/>
        <dbReference type="ChEBI" id="CHEBI:456216"/>
        <dbReference type="EC" id="2.7.4.25"/>
    </reaction>
</comment>
<protein>
    <recommendedName>
        <fullName evidence="8">Cytidylate kinase</fullName>
        <shortName evidence="8">CK</shortName>
        <ecNumber evidence="8">2.7.4.25</ecNumber>
    </recommendedName>
    <alternativeName>
        <fullName evidence="8">Cytidine monophosphate kinase</fullName>
        <shortName evidence="8">CMP kinase</shortName>
    </alternativeName>
</protein>
<evidence type="ECO:0000256" key="4">
    <source>
        <dbReference type="ARBA" id="ARBA00022777"/>
    </source>
</evidence>
<organism evidence="10 11">
    <name type="scientific">Pajaroellobacter abortibovis</name>
    <dbReference type="NCBI Taxonomy" id="1882918"/>
    <lineage>
        <taxon>Bacteria</taxon>
        <taxon>Pseudomonadati</taxon>
        <taxon>Myxococcota</taxon>
        <taxon>Polyangia</taxon>
        <taxon>Polyangiales</taxon>
        <taxon>Polyangiaceae</taxon>
    </lineage>
</organism>
<comment type="subcellular location">
    <subcellularLocation>
        <location evidence="8">Cytoplasm</location>
    </subcellularLocation>
</comment>
<evidence type="ECO:0000313" key="10">
    <source>
        <dbReference type="EMBL" id="APS00115.1"/>
    </source>
</evidence>
<dbReference type="InterPro" id="IPR003136">
    <property type="entry name" value="Cytidylate_kin"/>
</dbReference>
<dbReference type="NCBIfam" id="TIGR00017">
    <property type="entry name" value="cmk"/>
    <property type="match status" value="1"/>
</dbReference>
<dbReference type="RefSeq" id="WP_075276781.1">
    <property type="nucleotide sequence ID" value="NZ_CP016908.1"/>
</dbReference>
<keyword evidence="11" id="KW-1185">Reference proteome</keyword>
<comment type="catalytic activity">
    <reaction evidence="6 8">
        <text>dCMP + ATP = dCDP + ADP</text>
        <dbReference type="Rhea" id="RHEA:25094"/>
        <dbReference type="ChEBI" id="CHEBI:30616"/>
        <dbReference type="ChEBI" id="CHEBI:57566"/>
        <dbReference type="ChEBI" id="CHEBI:58593"/>
        <dbReference type="ChEBI" id="CHEBI:456216"/>
        <dbReference type="EC" id="2.7.4.25"/>
    </reaction>
</comment>
<sequence length="240" mass="26443">MNAHVALAAVPQEKQKIVAIDGPAGAGKSTVAWCLASQLGFLFLDTGALYRAIAFYACEVELAWDNAVAVSELARKIVAEDALQLVQDQDPRIKVRVFLYDREITDAIRTPLIGKGASFISVHPHVRESLLDLQRQLGAREPAVAEGRDIGTIVFSQAAWKFFLTAQLEVRAARRFAELTQQGIQTTFESVLQQMKDRDEKDAARACAPLCVAEDAVVIDTSELTQEETLACFIHHIQRP</sequence>
<gene>
    <name evidence="8" type="primary">cmk</name>
    <name evidence="10" type="ORF">BCY86_05035</name>
</gene>
<dbReference type="OrthoDB" id="9807434at2"/>
<keyword evidence="8" id="KW-0963">Cytoplasm</keyword>
<evidence type="ECO:0000256" key="3">
    <source>
        <dbReference type="ARBA" id="ARBA00022741"/>
    </source>
</evidence>
<evidence type="ECO:0000259" key="9">
    <source>
        <dbReference type="Pfam" id="PF02224"/>
    </source>
</evidence>
<dbReference type="GO" id="GO:0036431">
    <property type="term" value="F:dCMP kinase activity"/>
    <property type="evidence" value="ECO:0007669"/>
    <property type="project" value="InterPro"/>
</dbReference>
<reference evidence="10 11" key="1">
    <citation type="submission" date="2016-08" db="EMBL/GenBank/DDBJ databases">
        <title>Identification and validation of antigenic proteins from Pajaroellobacter abortibovis using de-novo genome sequence assembly and reverse vaccinology.</title>
        <authorList>
            <person name="Welly B.T."/>
            <person name="Miller M.R."/>
            <person name="Stott J.L."/>
            <person name="Blanchard M.T."/>
            <person name="Islas-Trejo A.D."/>
            <person name="O'Rourke S.M."/>
            <person name="Young A.E."/>
            <person name="Medrano J.F."/>
            <person name="Van Eenennaam A.L."/>
        </authorList>
    </citation>
    <scope>NUCLEOTIDE SEQUENCE [LARGE SCALE GENOMIC DNA]</scope>
    <source>
        <strain evidence="10 11">BTF92-0548A/99-0131</strain>
    </source>
</reference>